<dbReference type="Proteomes" id="UP000694621">
    <property type="component" value="Unplaced"/>
</dbReference>
<name>A0A8B9KJ98_ASTMX</name>
<dbReference type="PANTHER" id="PTHR23248:SF57">
    <property type="entry name" value="PHOSPHOLIPID SCRAMBLASE"/>
    <property type="match status" value="1"/>
</dbReference>
<dbReference type="Pfam" id="PF03803">
    <property type="entry name" value="Scramblase"/>
    <property type="match status" value="1"/>
</dbReference>
<dbReference type="PANTHER" id="PTHR23248">
    <property type="entry name" value="PHOSPHOLIPID SCRAMBLASE-RELATED"/>
    <property type="match status" value="1"/>
</dbReference>
<evidence type="ECO:0000256" key="1">
    <source>
        <dbReference type="ARBA" id="ARBA00005350"/>
    </source>
</evidence>
<dbReference type="Ensembl" id="ENSAMXT00005040819.1">
    <property type="protein sequence ID" value="ENSAMXP00005037461.1"/>
    <property type="gene ID" value="ENSAMXG00005017812.1"/>
</dbReference>
<dbReference type="GO" id="GO:0005886">
    <property type="term" value="C:plasma membrane"/>
    <property type="evidence" value="ECO:0007669"/>
    <property type="project" value="TreeGrafter"/>
</dbReference>
<evidence type="ECO:0000313" key="4">
    <source>
        <dbReference type="Proteomes" id="UP000694621"/>
    </source>
</evidence>
<proteinExistence type="inferred from homology"/>
<evidence type="ECO:0000256" key="2">
    <source>
        <dbReference type="RuleBase" id="RU363116"/>
    </source>
</evidence>
<dbReference type="InterPro" id="IPR005552">
    <property type="entry name" value="Scramblase"/>
</dbReference>
<dbReference type="GO" id="GO:0017128">
    <property type="term" value="F:phospholipid scramblase activity"/>
    <property type="evidence" value="ECO:0007669"/>
    <property type="project" value="InterPro"/>
</dbReference>
<evidence type="ECO:0000313" key="3">
    <source>
        <dbReference type="Ensembl" id="ENSAMXP00005037461.1"/>
    </source>
</evidence>
<comment type="cofactor">
    <cofactor evidence="2">
        <name>Ca(2+)</name>
        <dbReference type="ChEBI" id="CHEBI:29108"/>
    </cofactor>
</comment>
<comment type="function">
    <text evidence="2">May mediate accelerated ATP-independent bidirectional transbilayer migration of phospholipids upon binding calcium ions that results in a loss of phospholipid asymmetry in the plasma membrane.</text>
</comment>
<accession>A0A8B9KJ98</accession>
<keyword evidence="2" id="KW-0106">Calcium</keyword>
<reference evidence="3" key="1">
    <citation type="submission" date="2025-08" db="UniProtKB">
        <authorList>
            <consortium name="Ensembl"/>
        </authorList>
    </citation>
    <scope>IDENTIFICATION</scope>
</reference>
<comment type="similarity">
    <text evidence="1 2">Belongs to the phospholipid scramblase family.</text>
</comment>
<keyword evidence="2" id="KW-0449">Lipoprotein</keyword>
<sequence>KDQPHPTGLTVDTRENCSGANPYCIQKNIKPRLIKSRQNSMCTSTLLFPPELSMEVQAPPGNTIGYVVQNWHPFLPKFSLLGPSHETLLTVEGPMCTISCCGDVDFNVSDGSVIGRISKQWAGLIKEGLTDADNFGINFPLDLDVRLKATLLGACFLIDFMFFENVGDSGQRCSVFG</sequence>
<keyword evidence="2" id="KW-0564">Palmitate</keyword>
<organism evidence="3 4">
    <name type="scientific">Astyanax mexicanus</name>
    <name type="common">Blind cave fish</name>
    <name type="synonym">Astyanax fasciatus mexicanus</name>
    <dbReference type="NCBI Taxonomy" id="7994"/>
    <lineage>
        <taxon>Eukaryota</taxon>
        <taxon>Metazoa</taxon>
        <taxon>Chordata</taxon>
        <taxon>Craniata</taxon>
        <taxon>Vertebrata</taxon>
        <taxon>Euteleostomi</taxon>
        <taxon>Actinopterygii</taxon>
        <taxon>Neopterygii</taxon>
        <taxon>Teleostei</taxon>
        <taxon>Ostariophysi</taxon>
        <taxon>Characiformes</taxon>
        <taxon>Characoidei</taxon>
        <taxon>Acestrorhamphidae</taxon>
        <taxon>Acestrorhamphinae</taxon>
        <taxon>Astyanax</taxon>
    </lineage>
</organism>
<dbReference type="AlphaFoldDB" id="A0A8B9KJ98"/>
<protein>
    <recommendedName>
        <fullName evidence="2">Phospholipid scramblase</fullName>
    </recommendedName>
</protein>